<dbReference type="HOGENOM" id="CLU_024920_1_2_5"/>
<keyword evidence="3" id="KW-0472">Membrane</keyword>
<protein>
    <submittedName>
        <fullName evidence="5">Sugar transferase</fullName>
    </submittedName>
</protein>
<evidence type="ECO:0000256" key="1">
    <source>
        <dbReference type="ARBA" id="ARBA00006464"/>
    </source>
</evidence>
<evidence type="ECO:0000313" key="5">
    <source>
        <dbReference type="EMBL" id="ABZ70133.1"/>
    </source>
</evidence>
<keyword evidence="5" id="KW-0808">Transferase</keyword>
<keyword evidence="3" id="KW-0812">Transmembrane</keyword>
<dbReference type="AlphaFoldDB" id="B0SWD6"/>
<feature type="transmembrane region" description="Helical" evidence="3">
    <location>
        <begin position="24"/>
        <end position="47"/>
    </location>
</feature>
<keyword evidence="2" id="KW-0270">Exopolysaccharide synthesis</keyword>
<organism evidence="5">
    <name type="scientific">Caulobacter sp. (strain K31)</name>
    <dbReference type="NCBI Taxonomy" id="366602"/>
    <lineage>
        <taxon>Bacteria</taxon>
        <taxon>Pseudomonadati</taxon>
        <taxon>Pseudomonadota</taxon>
        <taxon>Alphaproteobacteria</taxon>
        <taxon>Caulobacterales</taxon>
        <taxon>Caulobacteraceae</taxon>
        <taxon>Caulobacter</taxon>
    </lineage>
</organism>
<dbReference type="Pfam" id="PF02397">
    <property type="entry name" value="Bac_transf"/>
    <property type="match status" value="1"/>
</dbReference>
<evidence type="ECO:0000256" key="3">
    <source>
        <dbReference type="SAM" id="Phobius"/>
    </source>
</evidence>
<dbReference type="EMBL" id="CP000927">
    <property type="protein sequence ID" value="ABZ70133.1"/>
    <property type="molecule type" value="Genomic_DNA"/>
</dbReference>
<dbReference type="KEGG" id="cak:Caul_1003"/>
<reference evidence="5" key="1">
    <citation type="submission" date="2008-01" db="EMBL/GenBank/DDBJ databases">
        <title>Complete sequence of chromosome of Caulobacter sp. K31.</title>
        <authorList>
            <consortium name="US DOE Joint Genome Institute"/>
            <person name="Copeland A."/>
            <person name="Lucas S."/>
            <person name="Lapidus A."/>
            <person name="Barry K."/>
            <person name="Glavina del Rio T."/>
            <person name="Dalin E."/>
            <person name="Tice H."/>
            <person name="Pitluck S."/>
            <person name="Bruce D."/>
            <person name="Goodwin L."/>
            <person name="Thompson L.S."/>
            <person name="Brettin T."/>
            <person name="Detter J.C."/>
            <person name="Han C."/>
            <person name="Schmutz J."/>
            <person name="Larimer F."/>
            <person name="Land M."/>
            <person name="Hauser L."/>
            <person name="Kyrpides N."/>
            <person name="Kim E."/>
            <person name="Stephens C."/>
            <person name="Richardson P."/>
        </authorList>
    </citation>
    <scope>NUCLEOTIDE SEQUENCE [LARGE SCALE GENOMIC DNA]</scope>
    <source>
        <strain evidence="5">K31</strain>
    </source>
</reference>
<name>B0SWD6_CAUSK</name>
<accession>B0SWD6</accession>
<dbReference type="PANTHER" id="PTHR30576">
    <property type="entry name" value="COLANIC BIOSYNTHESIS UDP-GLUCOSE LIPID CARRIER TRANSFERASE"/>
    <property type="match status" value="1"/>
</dbReference>
<dbReference type="GO" id="GO:0016780">
    <property type="term" value="F:phosphotransferase activity, for other substituted phosphate groups"/>
    <property type="evidence" value="ECO:0007669"/>
    <property type="project" value="TreeGrafter"/>
</dbReference>
<dbReference type="eggNOG" id="COG2148">
    <property type="taxonomic scope" value="Bacteria"/>
</dbReference>
<keyword evidence="3" id="KW-1133">Transmembrane helix</keyword>
<comment type="similarity">
    <text evidence="1">Belongs to the bacterial sugar transferase family.</text>
</comment>
<sequence>MVEVTERISESAPAGSWLKRALDVVGAFALLLFFAPAAIALICAIRLSRAGPIFTREQTLGLNGKPFGRWRLHRAAGRQGAVDRLVWRAGLADLPSALNVIAGEMSLIGPEPHSPRRSGLIGKGRADYTTRFEARPGMIWPCGADGQPSLGADLDYVSQWTAFTDLKVAARYAVNGLLREEPGAD</sequence>
<dbReference type="InterPro" id="IPR003362">
    <property type="entry name" value="Bact_transf"/>
</dbReference>
<dbReference type="STRING" id="366602.Caul_1003"/>
<evidence type="ECO:0000259" key="4">
    <source>
        <dbReference type="Pfam" id="PF02397"/>
    </source>
</evidence>
<gene>
    <name evidence="5" type="ordered locus">Caul_1003</name>
</gene>
<dbReference type="PANTHER" id="PTHR30576:SF10">
    <property type="entry name" value="SLL5057 PROTEIN"/>
    <property type="match status" value="1"/>
</dbReference>
<feature type="domain" description="Bacterial sugar transferase" evidence="4">
    <location>
        <begin position="19"/>
        <end position="171"/>
    </location>
</feature>
<dbReference type="GO" id="GO:0000271">
    <property type="term" value="P:polysaccharide biosynthetic process"/>
    <property type="evidence" value="ECO:0007669"/>
    <property type="project" value="UniProtKB-KW"/>
</dbReference>
<evidence type="ECO:0000256" key="2">
    <source>
        <dbReference type="ARBA" id="ARBA00023169"/>
    </source>
</evidence>
<proteinExistence type="inferred from homology"/>